<dbReference type="InterPro" id="IPR000620">
    <property type="entry name" value="EamA_dom"/>
</dbReference>
<evidence type="ECO:0000256" key="1">
    <source>
        <dbReference type="ARBA" id="ARBA00004651"/>
    </source>
</evidence>
<feature type="transmembrane region" description="Helical" evidence="8">
    <location>
        <begin position="258"/>
        <end position="275"/>
    </location>
</feature>
<dbReference type="InterPro" id="IPR037185">
    <property type="entry name" value="EmrE-like"/>
</dbReference>
<feature type="transmembrane region" description="Helical" evidence="8">
    <location>
        <begin position="20"/>
        <end position="39"/>
    </location>
</feature>
<dbReference type="Proteomes" id="UP000638848">
    <property type="component" value="Unassembled WGS sequence"/>
</dbReference>
<feature type="transmembrane region" description="Helical" evidence="8">
    <location>
        <begin position="140"/>
        <end position="158"/>
    </location>
</feature>
<dbReference type="GO" id="GO:0005886">
    <property type="term" value="C:plasma membrane"/>
    <property type="evidence" value="ECO:0007669"/>
    <property type="project" value="UniProtKB-SubCell"/>
</dbReference>
<protein>
    <submittedName>
        <fullName evidence="10">Protein RarD</fullName>
    </submittedName>
</protein>
<sequence>MTAYNIAPGPDPAAQARTRAGLLAGFGAYGLWGLLPLYFVLLDPASPTEIVALRVLFSLVFCLLLLAVTRQLGPLGRALRAPRTLGALTLAGALIGVNWFLYTVATTTGNTLEASLGYFINPLVAVLLGVVVLHERMRPLQWAAIAVGFTAVVVMAVFYGQVPWLALGLAFSFGFYGLVKNLVGGSYPAIVTLTVETMALAPVAAWAVGALAADGRLTLGTEGPSHLLLLLASGVITAVPLILFGVAASRLPLSTVGMIQYLAPIMQFLIAVLVLGELMPFVRWVGFGFVWLAVLLLVLDAARAPRAHRA</sequence>
<feature type="transmembrane region" description="Helical" evidence="8">
    <location>
        <begin position="85"/>
        <end position="104"/>
    </location>
</feature>
<comment type="caution">
    <text evidence="10">The sequence shown here is derived from an EMBL/GenBank/DDBJ whole genome shotgun (WGS) entry which is preliminary data.</text>
</comment>
<evidence type="ECO:0000256" key="2">
    <source>
        <dbReference type="ARBA" id="ARBA00007362"/>
    </source>
</evidence>
<proteinExistence type="inferred from homology"/>
<dbReference type="RefSeq" id="WP_229741673.1">
    <property type="nucleotide sequence ID" value="NZ_BMEQ01000007.1"/>
</dbReference>
<feature type="transmembrane region" description="Helical" evidence="8">
    <location>
        <begin position="281"/>
        <end position="299"/>
    </location>
</feature>
<dbReference type="NCBIfam" id="TIGR00688">
    <property type="entry name" value="rarD"/>
    <property type="match status" value="1"/>
</dbReference>
<feature type="domain" description="EamA" evidence="9">
    <location>
        <begin position="21"/>
        <end position="155"/>
    </location>
</feature>
<evidence type="ECO:0000313" key="11">
    <source>
        <dbReference type="Proteomes" id="UP000638848"/>
    </source>
</evidence>
<feature type="transmembrane region" description="Helical" evidence="8">
    <location>
        <begin position="190"/>
        <end position="213"/>
    </location>
</feature>
<accession>A0A917GS62</accession>
<dbReference type="PANTHER" id="PTHR22911">
    <property type="entry name" value="ACYL-MALONYL CONDENSING ENZYME-RELATED"/>
    <property type="match status" value="1"/>
</dbReference>
<gene>
    <name evidence="10" type="ORF">GCM10011374_17400</name>
</gene>
<keyword evidence="11" id="KW-1185">Reference proteome</keyword>
<evidence type="ECO:0000313" key="10">
    <source>
        <dbReference type="EMBL" id="GGG55009.1"/>
    </source>
</evidence>
<feature type="transmembrane region" description="Helical" evidence="8">
    <location>
        <begin position="51"/>
        <end position="73"/>
    </location>
</feature>
<evidence type="ECO:0000256" key="5">
    <source>
        <dbReference type="ARBA" id="ARBA00022692"/>
    </source>
</evidence>
<keyword evidence="6 8" id="KW-1133">Transmembrane helix</keyword>
<evidence type="ECO:0000259" key="9">
    <source>
        <dbReference type="Pfam" id="PF00892"/>
    </source>
</evidence>
<dbReference type="PANTHER" id="PTHR22911:SF137">
    <property type="entry name" value="SOLUTE CARRIER FAMILY 35 MEMBER G2-RELATED"/>
    <property type="match status" value="1"/>
</dbReference>
<feature type="transmembrane region" description="Helical" evidence="8">
    <location>
        <begin position="116"/>
        <end position="133"/>
    </location>
</feature>
<reference evidence="10" key="2">
    <citation type="submission" date="2020-09" db="EMBL/GenBank/DDBJ databases">
        <authorList>
            <person name="Sun Q."/>
            <person name="Zhou Y."/>
        </authorList>
    </citation>
    <scope>NUCLEOTIDE SEQUENCE</scope>
    <source>
        <strain evidence="10">CGMCC 1.12187</strain>
    </source>
</reference>
<feature type="transmembrane region" description="Helical" evidence="8">
    <location>
        <begin position="164"/>
        <end position="183"/>
    </location>
</feature>
<feature type="domain" description="EamA" evidence="9">
    <location>
        <begin position="165"/>
        <end position="298"/>
    </location>
</feature>
<dbReference type="EMBL" id="BMEQ01000007">
    <property type="protein sequence ID" value="GGG55009.1"/>
    <property type="molecule type" value="Genomic_DNA"/>
</dbReference>
<keyword evidence="7 8" id="KW-0472">Membrane</keyword>
<evidence type="ECO:0000256" key="3">
    <source>
        <dbReference type="ARBA" id="ARBA00022448"/>
    </source>
</evidence>
<keyword evidence="5 8" id="KW-0812">Transmembrane</keyword>
<reference evidence="10" key="1">
    <citation type="journal article" date="2014" name="Int. J. Syst. Evol. Microbiol.">
        <title>Complete genome sequence of Corynebacterium casei LMG S-19264T (=DSM 44701T), isolated from a smear-ripened cheese.</title>
        <authorList>
            <consortium name="US DOE Joint Genome Institute (JGI-PGF)"/>
            <person name="Walter F."/>
            <person name="Albersmeier A."/>
            <person name="Kalinowski J."/>
            <person name="Ruckert C."/>
        </authorList>
    </citation>
    <scope>NUCLEOTIDE SEQUENCE</scope>
    <source>
        <strain evidence="10">CGMCC 1.12187</strain>
    </source>
</reference>
<feature type="transmembrane region" description="Helical" evidence="8">
    <location>
        <begin position="225"/>
        <end position="246"/>
    </location>
</feature>
<comment type="similarity">
    <text evidence="2">Belongs to the EamA transporter family.</text>
</comment>
<keyword evidence="3" id="KW-0813">Transport</keyword>
<dbReference type="AlphaFoldDB" id="A0A917GS62"/>
<dbReference type="Pfam" id="PF00892">
    <property type="entry name" value="EamA"/>
    <property type="match status" value="2"/>
</dbReference>
<comment type="subcellular location">
    <subcellularLocation>
        <location evidence="1">Cell membrane</location>
        <topology evidence="1">Multi-pass membrane protein</topology>
    </subcellularLocation>
</comment>
<evidence type="ECO:0000256" key="4">
    <source>
        <dbReference type="ARBA" id="ARBA00022475"/>
    </source>
</evidence>
<dbReference type="InterPro" id="IPR004626">
    <property type="entry name" value="RarD"/>
</dbReference>
<organism evidence="10 11">
    <name type="scientific">Kocuria dechangensis</name>
    <dbReference type="NCBI Taxonomy" id="1176249"/>
    <lineage>
        <taxon>Bacteria</taxon>
        <taxon>Bacillati</taxon>
        <taxon>Actinomycetota</taxon>
        <taxon>Actinomycetes</taxon>
        <taxon>Micrococcales</taxon>
        <taxon>Micrococcaceae</taxon>
        <taxon>Kocuria</taxon>
    </lineage>
</organism>
<name>A0A917GS62_9MICC</name>
<dbReference type="SUPFAM" id="SSF103481">
    <property type="entry name" value="Multidrug resistance efflux transporter EmrE"/>
    <property type="match status" value="2"/>
</dbReference>
<keyword evidence="4" id="KW-1003">Cell membrane</keyword>
<evidence type="ECO:0000256" key="6">
    <source>
        <dbReference type="ARBA" id="ARBA00022989"/>
    </source>
</evidence>
<evidence type="ECO:0000256" key="7">
    <source>
        <dbReference type="ARBA" id="ARBA00023136"/>
    </source>
</evidence>
<evidence type="ECO:0000256" key="8">
    <source>
        <dbReference type="SAM" id="Phobius"/>
    </source>
</evidence>